<dbReference type="KEGG" id="cyp:PCC8801_2307"/>
<dbReference type="RefSeq" id="WP_012595594.1">
    <property type="nucleotide sequence ID" value="NC_011726.1"/>
</dbReference>
<dbReference type="AlphaFoldDB" id="B7K1D1"/>
<evidence type="ECO:0000313" key="2">
    <source>
        <dbReference type="EMBL" id="ACK66326.1"/>
    </source>
</evidence>
<dbReference type="Proteomes" id="UP000008204">
    <property type="component" value="Chromosome"/>
</dbReference>
<gene>
    <name evidence="2" type="ordered locus">PCC8801_2307</name>
</gene>
<dbReference type="HOGENOM" id="CLU_054940_1_0_3"/>
<proteinExistence type="predicted"/>
<feature type="region of interest" description="Disordered" evidence="1">
    <location>
        <begin position="205"/>
        <end position="257"/>
    </location>
</feature>
<keyword evidence="3" id="KW-1185">Reference proteome</keyword>
<reference evidence="3" key="1">
    <citation type="journal article" date="2011" name="MBio">
        <title>Novel metabolic attributes of the genus Cyanothece, comprising a group of unicellular nitrogen-fixing Cyanobacteria.</title>
        <authorList>
            <person name="Bandyopadhyay A."/>
            <person name="Elvitigala T."/>
            <person name="Welsh E."/>
            <person name="Stockel J."/>
            <person name="Liberton M."/>
            <person name="Min H."/>
            <person name="Sherman L.A."/>
            <person name="Pakrasi H.B."/>
        </authorList>
    </citation>
    <scope>NUCLEOTIDE SEQUENCE [LARGE SCALE GENOMIC DNA]</scope>
    <source>
        <strain evidence="3">PCC 8801</strain>
    </source>
</reference>
<dbReference type="OrthoDB" id="423098at2"/>
<accession>B7K1D1</accession>
<feature type="compositionally biased region" description="Basic and acidic residues" evidence="1">
    <location>
        <begin position="222"/>
        <end position="235"/>
    </location>
</feature>
<evidence type="ECO:0000313" key="3">
    <source>
        <dbReference type="Proteomes" id="UP000008204"/>
    </source>
</evidence>
<organism evidence="2 3">
    <name type="scientific">Rippkaea orientalis (strain PCC 8801 / RF-1)</name>
    <name type="common">Cyanothece sp. (strain PCC 8801)</name>
    <dbReference type="NCBI Taxonomy" id="41431"/>
    <lineage>
        <taxon>Bacteria</taxon>
        <taxon>Bacillati</taxon>
        <taxon>Cyanobacteriota</taxon>
        <taxon>Cyanophyceae</taxon>
        <taxon>Oscillatoriophycideae</taxon>
        <taxon>Chroococcales</taxon>
        <taxon>Aphanothecaceae</taxon>
        <taxon>Rippkaea</taxon>
        <taxon>Rippkaea orientalis</taxon>
    </lineage>
</organism>
<name>B7K1D1_RIPO1</name>
<protein>
    <submittedName>
        <fullName evidence="2">Uncharacterized protein</fullName>
    </submittedName>
</protein>
<dbReference type="EMBL" id="CP001287">
    <property type="protein sequence ID" value="ACK66326.1"/>
    <property type="molecule type" value="Genomic_DNA"/>
</dbReference>
<dbReference type="STRING" id="41431.PCC8801_2307"/>
<evidence type="ECO:0000256" key="1">
    <source>
        <dbReference type="SAM" id="MobiDB-lite"/>
    </source>
</evidence>
<dbReference type="eggNOG" id="ENOG502Z8D1">
    <property type="taxonomic scope" value="Bacteria"/>
</dbReference>
<sequence length="257" mass="29426">MTRQVPIPPPNHPRQYRAIGLIKGKYQRSLEKMNRGVLVTSDGTLIDAVILGKVISVLKNHVDLEKPHLWVVYPRNRQINDQLHLQIAGIWEPETLAQNLPSLTEPKHHQEPLSPLIENGYFSIRGEAIFASSERKTVIIKIRQSPKTPSEKAKFFKVKLKGILPDNAVGHFWELDVKLEKDILIIQTATDLGLIPKKKPILNYNKQKSKEPFKPRTQRPLSESDRPFSPRKLSDIQKPFPIKKPLPKPIKNNRPDS</sequence>